<sequence length="82" mass="8328">MTQEPSRPRPPLRIGSKVAELVGEAVVEGVFAVLACSVAGVVIAGFIWGSNRHPVATVTARAAMVSLLGYGVEPPAKSATGA</sequence>
<keyword evidence="1" id="KW-0472">Membrane</keyword>
<reference evidence="3" key="1">
    <citation type="submission" date="2013-08" db="EMBL/GenBank/DDBJ databases">
        <title>Intrasporangium oryzae NRRL B-24470.</title>
        <authorList>
            <person name="Liu H."/>
            <person name="Wang G."/>
        </authorList>
    </citation>
    <scope>NUCLEOTIDE SEQUENCE [LARGE SCALE GENOMIC DNA]</scope>
    <source>
        <strain evidence="3">Q5-1</strain>
    </source>
</reference>
<keyword evidence="1" id="KW-0812">Transmembrane</keyword>
<organism evidence="2 3">
    <name type="scientific">Intrasporangium chromatireducens Q5-1</name>
    <dbReference type="NCBI Taxonomy" id="584657"/>
    <lineage>
        <taxon>Bacteria</taxon>
        <taxon>Bacillati</taxon>
        <taxon>Actinomycetota</taxon>
        <taxon>Actinomycetes</taxon>
        <taxon>Micrococcales</taxon>
        <taxon>Intrasporangiaceae</taxon>
        <taxon>Intrasporangium</taxon>
    </lineage>
</organism>
<dbReference type="RefSeq" id="WP_034716643.1">
    <property type="nucleotide sequence ID" value="NZ_AWQS01000083.1"/>
</dbReference>
<evidence type="ECO:0000256" key="1">
    <source>
        <dbReference type="SAM" id="Phobius"/>
    </source>
</evidence>
<name>W9GIB5_9MICO</name>
<gene>
    <name evidence="2" type="ORF">N864_01735</name>
</gene>
<feature type="transmembrane region" description="Helical" evidence="1">
    <location>
        <begin position="21"/>
        <end position="48"/>
    </location>
</feature>
<proteinExistence type="predicted"/>
<evidence type="ECO:0000313" key="2">
    <source>
        <dbReference type="EMBL" id="EWT05845.1"/>
    </source>
</evidence>
<keyword evidence="1" id="KW-1133">Transmembrane helix</keyword>
<protein>
    <submittedName>
        <fullName evidence="2">Uncharacterized protein</fullName>
    </submittedName>
</protein>
<dbReference type="AlphaFoldDB" id="W9GIB5"/>
<comment type="caution">
    <text evidence="2">The sequence shown here is derived from an EMBL/GenBank/DDBJ whole genome shotgun (WGS) entry which is preliminary data.</text>
</comment>
<keyword evidence="3" id="KW-1185">Reference proteome</keyword>
<evidence type="ECO:0000313" key="3">
    <source>
        <dbReference type="Proteomes" id="UP000019494"/>
    </source>
</evidence>
<accession>W9GIB5</accession>
<dbReference type="Proteomes" id="UP000019494">
    <property type="component" value="Unassembled WGS sequence"/>
</dbReference>
<dbReference type="EMBL" id="AWQS01000083">
    <property type="protein sequence ID" value="EWT05845.1"/>
    <property type="molecule type" value="Genomic_DNA"/>
</dbReference>